<comment type="caution">
    <text evidence="4">The sequence shown here is derived from an EMBL/GenBank/DDBJ whole genome shotgun (WGS) entry which is preliminary data.</text>
</comment>
<evidence type="ECO:0000256" key="1">
    <source>
        <dbReference type="ARBA" id="ARBA00022737"/>
    </source>
</evidence>
<dbReference type="InterPro" id="IPR002110">
    <property type="entry name" value="Ankyrin_rpt"/>
</dbReference>
<gene>
    <name evidence="4" type="ORF">WI372_15780</name>
</gene>
<sequence>MPLVPLPFDASHTDCEARATALLAALREGDDGALHLFKWNHPELVHGSFAEARDRAPRLGLPDARLVLARSRAFENWDSMVAFTREVSRAGPVRSFEEAADAVVDGALARLSERLELDPTLVSARSVRRHRATLLHYLSANGLELERQRSPSSALAVGRLLLDAGADPSATARAYGGDCTTLSLLVSSVHPAEAGVQADLALLLVERGATLHPAVEGERAPLDVALSFGYLDTALRLVDAGAPVRTVDTAAALGLIDRVAALWDTADDDARHRAFALAAQHGQAAVVRALLARGADPGRFNPPGAHPHSTPLHQAAFAGHAKVVDLLLEAGARTDVRDTVHAGTPLDWARHAGHAAIAARLAESRS</sequence>
<dbReference type="PANTHER" id="PTHR24198">
    <property type="entry name" value="ANKYRIN REPEAT AND PROTEIN KINASE DOMAIN-CONTAINING PROTEIN"/>
    <property type="match status" value="1"/>
</dbReference>
<protein>
    <submittedName>
        <fullName evidence="4">Ankyrin repeat domain-containing protein</fullName>
    </submittedName>
</protein>
<feature type="repeat" description="ANK" evidence="3">
    <location>
        <begin position="307"/>
        <end position="339"/>
    </location>
</feature>
<evidence type="ECO:0000256" key="3">
    <source>
        <dbReference type="PROSITE-ProRule" id="PRU00023"/>
    </source>
</evidence>
<reference evidence="4 5" key="1">
    <citation type="submission" date="2024-02" db="EMBL/GenBank/DDBJ databases">
        <title>A novel Gemmatimonadota bacterium.</title>
        <authorList>
            <person name="Du Z.-J."/>
            <person name="Ye Y.-Q."/>
        </authorList>
    </citation>
    <scope>NUCLEOTIDE SEQUENCE [LARGE SCALE GENOMIC DNA]</scope>
    <source>
        <strain evidence="4 5">DH-20</strain>
    </source>
</reference>
<accession>A0ABU9ECI5</accession>
<keyword evidence="2 3" id="KW-0040">ANK repeat</keyword>
<keyword evidence="5" id="KW-1185">Reference proteome</keyword>
<dbReference type="PANTHER" id="PTHR24198:SF165">
    <property type="entry name" value="ANKYRIN REPEAT-CONTAINING PROTEIN-RELATED"/>
    <property type="match status" value="1"/>
</dbReference>
<dbReference type="EMBL" id="JBBHLI010000011">
    <property type="protein sequence ID" value="MEK9502454.1"/>
    <property type="molecule type" value="Genomic_DNA"/>
</dbReference>
<dbReference type="SUPFAM" id="SSF48403">
    <property type="entry name" value="Ankyrin repeat"/>
    <property type="match status" value="1"/>
</dbReference>
<proteinExistence type="predicted"/>
<evidence type="ECO:0000256" key="2">
    <source>
        <dbReference type="ARBA" id="ARBA00023043"/>
    </source>
</evidence>
<dbReference type="Proteomes" id="UP001484239">
    <property type="component" value="Unassembled WGS sequence"/>
</dbReference>
<dbReference type="Gene3D" id="1.25.40.20">
    <property type="entry name" value="Ankyrin repeat-containing domain"/>
    <property type="match status" value="2"/>
</dbReference>
<organism evidence="4 5">
    <name type="scientific">Gaopeijia maritima</name>
    <dbReference type="NCBI Taxonomy" id="3119007"/>
    <lineage>
        <taxon>Bacteria</taxon>
        <taxon>Pseudomonadati</taxon>
        <taxon>Gemmatimonadota</taxon>
        <taxon>Longimicrobiia</taxon>
        <taxon>Gaopeijiales</taxon>
        <taxon>Gaopeijiaceae</taxon>
        <taxon>Gaopeijia</taxon>
    </lineage>
</organism>
<evidence type="ECO:0000313" key="5">
    <source>
        <dbReference type="Proteomes" id="UP001484239"/>
    </source>
</evidence>
<keyword evidence="1" id="KW-0677">Repeat</keyword>
<name>A0ABU9ECI5_9BACT</name>
<dbReference type="InterPro" id="IPR036770">
    <property type="entry name" value="Ankyrin_rpt-contain_sf"/>
</dbReference>
<dbReference type="PROSITE" id="PS50088">
    <property type="entry name" value="ANK_REPEAT"/>
    <property type="match status" value="1"/>
</dbReference>
<evidence type="ECO:0000313" key="4">
    <source>
        <dbReference type="EMBL" id="MEK9502454.1"/>
    </source>
</evidence>
<dbReference type="Pfam" id="PF12796">
    <property type="entry name" value="Ank_2"/>
    <property type="match status" value="1"/>
</dbReference>
<dbReference type="RefSeq" id="WP_405278605.1">
    <property type="nucleotide sequence ID" value="NZ_JBBHLI010000011.1"/>
</dbReference>
<dbReference type="PROSITE" id="PS50297">
    <property type="entry name" value="ANK_REP_REGION"/>
    <property type="match status" value="1"/>
</dbReference>
<dbReference type="SMART" id="SM00248">
    <property type="entry name" value="ANK"/>
    <property type="match status" value="4"/>
</dbReference>